<sequence length="296" mass="33077">MQLGAIHHIPLRPLNIDVWHKHDCRFGKGEWYPTFFRGWYDMWRDRAQSNLDLDMAVGGVLPSRQYLLWYYQWAHMTLIGRGDPSMPAQAMVPDYALHEIPDAPDMVQPEDGELPRVHLRVTRRRRAPSGRGRGQAAPAGSLAREEEPQQGVHTDTSPDFAFGMTDADFLSLGLAGPFHPTADTQADTSYSQPPMIQLQIEAPQTWLPEHYASPQGTPTQPTEPFAHMPDSVPPSAYEPRHMEVEESDDSGDRHMVRGDIASGLDRDRTEIRPPPCGTGGCLDAGAGRRGRGCRRP</sequence>
<gene>
    <name evidence="2" type="ORF">PIB30_058713</name>
</gene>
<accession>A0ABU6QKN0</accession>
<reference evidence="2 3" key="1">
    <citation type="journal article" date="2023" name="Plants (Basel)">
        <title>Bridging the Gap: Combining Genomics and Transcriptomics Approaches to Understand Stylosanthes scabra, an Orphan Legume from the Brazilian Caatinga.</title>
        <authorList>
            <person name="Ferreira-Neto J.R.C."/>
            <person name="da Silva M.D."/>
            <person name="Binneck E."/>
            <person name="de Melo N.F."/>
            <person name="da Silva R.H."/>
            <person name="de Melo A.L.T.M."/>
            <person name="Pandolfi V."/>
            <person name="Bustamante F.O."/>
            <person name="Brasileiro-Vidal A.C."/>
            <person name="Benko-Iseppon A.M."/>
        </authorList>
    </citation>
    <scope>NUCLEOTIDE SEQUENCE [LARGE SCALE GENOMIC DNA]</scope>
    <source>
        <tissue evidence="2">Leaves</tissue>
    </source>
</reference>
<evidence type="ECO:0008006" key="4">
    <source>
        <dbReference type="Google" id="ProtNLM"/>
    </source>
</evidence>
<evidence type="ECO:0000256" key="1">
    <source>
        <dbReference type="SAM" id="MobiDB-lite"/>
    </source>
</evidence>
<feature type="region of interest" description="Disordered" evidence="1">
    <location>
        <begin position="123"/>
        <end position="157"/>
    </location>
</feature>
<name>A0ABU6QKN0_9FABA</name>
<feature type="compositionally biased region" description="Basic and acidic residues" evidence="1">
    <location>
        <begin position="241"/>
        <end position="257"/>
    </location>
</feature>
<proteinExistence type="predicted"/>
<feature type="region of interest" description="Disordered" evidence="1">
    <location>
        <begin position="241"/>
        <end position="296"/>
    </location>
</feature>
<dbReference type="Proteomes" id="UP001341840">
    <property type="component" value="Unassembled WGS sequence"/>
</dbReference>
<evidence type="ECO:0000313" key="3">
    <source>
        <dbReference type="Proteomes" id="UP001341840"/>
    </source>
</evidence>
<keyword evidence="3" id="KW-1185">Reference proteome</keyword>
<evidence type="ECO:0000313" key="2">
    <source>
        <dbReference type="EMBL" id="MED6112108.1"/>
    </source>
</evidence>
<comment type="caution">
    <text evidence="2">The sequence shown here is derived from an EMBL/GenBank/DDBJ whole genome shotgun (WGS) entry which is preliminary data.</text>
</comment>
<protein>
    <recommendedName>
        <fullName evidence="4">Aminotransferase-like plant mobile domain-containing protein</fullName>
    </recommendedName>
</protein>
<dbReference type="EMBL" id="JASCZI010000497">
    <property type="protein sequence ID" value="MED6112108.1"/>
    <property type="molecule type" value="Genomic_DNA"/>
</dbReference>
<organism evidence="2 3">
    <name type="scientific">Stylosanthes scabra</name>
    <dbReference type="NCBI Taxonomy" id="79078"/>
    <lineage>
        <taxon>Eukaryota</taxon>
        <taxon>Viridiplantae</taxon>
        <taxon>Streptophyta</taxon>
        <taxon>Embryophyta</taxon>
        <taxon>Tracheophyta</taxon>
        <taxon>Spermatophyta</taxon>
        <taxon>Magnoliopsida</taxon>
        <taxon>eudicotyledons</taxon>
        <taxon>Gunneridae</taxon>
        <taxon>Pentapetalae</taxon>
        <taxon>rosids</taxon>
        <taxon>fabids</taxon>
        <taxon>Fabales</taxon>
        <taxon>Fabaceae</taxon>
        <taxon>Papilionoideae</taxon>
        <taxon>50 kb inversion clade</taxon>
        <taxon>dalbergioids sensu lato</taxon>
        <taxon>Dalbergieae</taxon>
        <taxon>Pterocarpus clade</taxon>
        <taxon>Stylosanthes</taxon>
    </lineage>
</organism>